<accession>A0A1M5P334</accession>
<proteinExistence type="predicted"/>
<evidence type="ECO:0000313" key="2">
    <source>
        <dbReference type="Proteomes" id="UP000184516"/>
    </source>
</evidence>
<protein>
    <recommendedName>
        <fullName evidence="3">DUF2490 domain-containing protein</fullName>
    </recommendedName>
</protein>
<keyword evidence="2" id="KW-1185">Reference proteome</keyword>
<dbReference type="RefSeq" id="WP_084546309.1">
    <property type="nucleotide sequence ID" value="NZ_FQWB01000009.1"/>
</dbReference>
<dbReference type="Proteomes" id="UP000184516">
    <property type="component" value="Unassembled WGS sequence"/>
</dbReference>
<organism evidence="1 2">
    <name type="scientific">Flavobacterium fluvii</name>
    <dbReference type="NCBI Taxonomy" id="468056"/>
    <lineage>
        <taxon>Bacteria</taxon>
        <taxon>Pseudomonadati</taxon>
        <taxon>Bacteroidota</taxon>
        <taxon>Flavobacteriia</taxon>
        <taxon>Flavobacteriales</taxon>
        <taxon>Flavobacteriaceae</taxon>
        <taxon>Flavobacterium</taxon>
    </lineage>
</organism>
<dbReference type="STRING" id="468056.SAMN05443549_10949"/>
<dbReference type="Pfam" id="PF10677">
    <property type="entry name" value="DUF2490"/>
    <property type="match status" value="1"/>
</dbReference>
<evidence type="ECO:0000313" key="1">
    <source>
        <dbReference type="EMBL" id="SHG96182.1"/>
    </source>
</evidence>
<name>A0A1M5P334_9FLAO</name>
<sequence>MLKFGIVILVALFPLIGMGQVQNEKVIKQQSQSWFALNNNITFNKHWGVLADFQLRRNEFLDTDSFYYLRGAAAYTTENKQTIALGYGHVWNAPSNPNCTTFSNEDFIFQMYDFSSKMGKVSVLNRFRNEQRWQQVIVDDVWTGDKVFSDRVRYLVSFDIPIFKKKTMPSLVVSNEILLQFGKEIVYNTFDQNWFFVGIKQSITPKLSFDFGYMNVYQQKKSGYQYNMNHTLRLFFYYRNNVNSLTHFGHHS</sequence>
<dbReference type="OrthoDB" id="1118734at2"/>
<dbReference type="EMBL" id="FQWB01000009">
    <property type="protein sequence ID" value="SHG96182.1"/>
    <property type="molecule type" value="Genomic_DNA"/>
</dbReference>
<dbReference type="InterPro" id="IPR019619">
    <property type="entry name" value="DUF2490"/>
</dbReference>
<gene>
    <name evidence="1" type="ORF">SAMN05443549_10949</name>
</gene>
<evidence type="ECO:0008006" key="3">
    <source>
        <dbReference type="Google" id="ProtNLM"/>
    </source>
</evidence>
<dbReference type="AlphaFoldDB" id="A0A1M5P334"/>
<reference evidence="2" key="1">
    <citation type="submission" date="2016-11" db="EMBL/GenBank/DDBJ databases">
        <authorList>
            <person name="Varghese N."/>
            <person name="Submissions S."/>
        </authorList>
    </citation>
    <scope>NUCLEOTIDE SEQUENCE [LARGE SCALE GENOMIC DNA]</scope>
    <source>
        <strain evidence="2">DSM 19978</strain>
    </source>
</reference>